<name>A0A8K1LLW8_9PASS</name>
<evidence type="ECO:0000313" key="1">
    <source>
        <dbReference type="EMBL" id="TRZ18466.1"/>
    </source>
</evidence>
<reference evidence="1" key="1">
    <citation type="submission" date="2019-04" db="EMBL/GenBank/DDBJ databases">
        <title>Genome assembly of Zosterops borbonicus 15179.</title>
        <authorList>
            <person name="Leroy T."/>
            <person name="Anselmetti Y."/>
            <person name="Tilak M.-K."/>
            <person name="Nabholz B."/>
        </authorList>
    </citation>
    <scope>NUCLEOTIDE SEQUENCE</scope>
    <source>
        <strain evidence="1">HGM_15179</strain>
        <tissue evidence="1">Muscle</tissue>
    </source>
</reference>
<protein>
    <submittedName>
        <fullName evidence="1">Uncharacterized protein</fullName>
    </submittedName>
</protein>
<comment type="caution">
    <text evidence="1">The sequence shown here is derived from an EMBL/GenBank/DDBJ whole genome shotgun (WGS) entry which is preliminary data.</text>
</comment>
<evidence type="ECO:0000313" key="2">
    <source>
        <dbReference type="Proteomes" id="UP000796761"/>
    </source>
</evidence>
<dbReference type="Proteomes" id="UP000796761">
    <property type="component" value="Unassembled WGS sequence"/>
</dbReference>
<dbReference type="EMBL" id="SWJQ01000222">
    <property type="protein sequence ID" value="TRZ18466.1"/>
    <property type="molecule type" value="Genomic_DNA"/>
</dbReference>
<keyword evidence="2" id="KW-1185">Reference proteome</keyword>
<organism evidence="1 2">
    <name type="scientific">Zosterops borbonicus</name>
    <dbReference type="NCBI Taxonomy" id="364589"/>
    <lineage>
        <taxon>Eukaryota</taxon>
        <taxon>Metazoa</taxon>
        <taxon>Chordata</taxon>
        <taxon>Craniata</taxon>
        <taxon>Vertebrata</taxon>
        <taxon>Euteleostomi</taxon>
        <taxon>Archelosauria</taxon>
        <taxon>Archosauria</taxon>
        <taxon>Dinosauria</taxon>
        <taxon>Saurischia</taxon>
        <taxon>Theropoda</taxon>
        <taxon>Coelurosauria</taxon>
        <taxon>Aves</taxon>
        <taxon>Neognathae</taxon>
        <taxon>Neoaves</taxon>
        <taxon>Telluraves</taxon>
        <taxon>Australaves</taxon>
        <taxon>Passeriformes</taxon>
        <taxon>Sylvioidea</taxon>
        <taxon>Zosteropidae</taxon>
        <taxon>Zosterops</taxon>
    </lineage>
</organism>
<proteinExistence type="predicted"/>
<gene>
    <name evidence="1" type="ORF">HGM15179_008616</name>
</gene>
<sequence>MQQKMKDRSENRKMLLIETIHRFVFMKKAEGVVGFLGYESTLLVHIQLFIHRNLQDLLHSAALHDFSQFVLMSGIVLIQVQNLAVVEPYEVLMGPLLKIVQVPLVGIPSVVSNSPPSFLYSPNLLSVTGSHCIIDKDIEEQLSQDKGLEEHHSSPASTWS</sequence>
<accession>A0A8K1LLW8</accession>
<dbReference type="AlphaFoldDB" id="A0A8K1LLW8"/>